<feature type="domain" description="HTH gntR-type" evidence="5">
    <location>
        <begin position="8"/>
        <end position="75"/>
    </location>
</feature>
<dbReference type="PANTHER" id="PTHR43537:SF50">
    <property type="entry name" value="TRANSCRIPTIONAL REGULATORY PROTEIN"/>
    <property type="match status" value="1"/>
</dbReference>
<dbReference type="GO" id="GO:0003700">
    <property type="term" value="F:DNA-binding transcription factor activity"/>
    <property type="evidence" value="ECO:0007669"/>
    <property type="project" value="InterPro"/>
</dbReference>
<reference evidence="6" key="1">
    <citation type="journal article" date="2021" name="Microorganisms">
        <title>Acidisoma silvae sp. nov. and Acidisomacellulosilytica sp. nov., Two Acidophilic Bacteria Isolated from Decaying Wood, Hydrolyzing Cellulose and Producing Poly-3-hydroxybutyrate.</title>
        <authorList>
            <person name="Mieszkin S."/>
            <person name="Pouder E."/>
            <person name="Uroz S."/>
            <person name="Simon-Colin C."/>
            <person name="Alain K."/>
        </authorList>
    </citation>
    <scope>NUCLEOTIDE SEQUENCE</scope>
    <source>
        <strain evidence="6">HW T2.11</strain>
    </source>
</reference>
<dbReference type="SMART" id="SM00895">
    <property type="entry name" value="FCD"/>
    <property type="match status" value="1"/>
</dbReference>
<dbReference type="SUPFAM" id="SSF48008">
    <property type="entry name" value="GntR ligand-binding domain-like"/>
    <property type="match status" value="1"/>
</dbReference>
<dbReference type="InterPro" id="IPR000524">
    <property type="entry name" value="Tscrpt_reg_HTH_GntR"/>
</dbReference>
<dbReference type="GO" id="GO:0003677">
    <property type="term" value="F:DNA binding"/>
    <property type="evidence" value="ECO:0007669"/>
    <property type="project" value="UniProtKB-KW"/>
</dbReference>
<dbReference type="Gene3D" id="1.10.10.10">
    <property type="entry name" value="Winged helix-like DNA-binding domain superfamily/Winged helix DNA-binding domain"/>
    <property type="match status" value="1"/>
</dbReference>
<proteinExistence type="predicted"/>
<dbReference type="CDD" id="cd07377">
    <property type="entry name" value="WHTH_GntR"/>
    <property type="match status" value="1"/>
</dbReference>
<dbReference type="SUPFAM" id="SSF46785">
    <property type="entry name" value="Winged helix' DNA-binding domain"/>
    <property type="match status" value="1"/>
</dbReference>
<keyword evidence="1" id="KW-0805">Transcription regulation</keyword>
<reference evidence="6" key="2">
    <citation type="submission" date="2021-01" db="EMBL/GenBank/DDBJ databases">
        <authorList>
            <person name="Mieszkin S."/>
            <person name="Pouder E."/>
            <person name="Alain K."/>
        </authorList>
    </citation>
    <scope>NUCLEOTIDE SEQUENCE</scope>
    <source>
        <strain evidence="6">HW T2.11</strain>
    </source>
</reference>
<gene>
    <name evidence="6" type="ORF">ASILVAE211_09655</name>
</gene>
<dbReference type="Pfam" id="PF00392">
    <property type="entry name" value="GntR"/>
    <property type="match status" value="1"/>
</dbReference>
<feature type="compositionally biased region" description="Basic residues" evidence="4">
    <location>
        <begin position="230"/>
        <end position="241"/>
    </location>
</feature>
<dbReference type="AlphaFoldDB" id="A0A964DYW1"/>
<dbReference type="EMBL" id="JAESVB010000003">
    <property type="protein sequence ID" value="MCB8875444.1"/>
    <property type="molecule type" value="Genomic_DNA"/>
</dbReference>
<keyword evidence="3" id="KW-0804">Transcription</keyword>
<accession>A0A964DYW1</accession>
<comment type="caution">
    <text evidence="6">The sequence shown here is derived from an EMBL/GenBank/DDBJ whole genome shotgun (WGS) entry which is preliminary data.</text>
</comment>
<evidence type="ECO:0000256" key="1">
    <source>
        <dbReference type="ARBA" id="ARBA00023015"/>
    </source>
</evidence>
<dbReference type="SMART" id="SM00345">
    <property type="entry name" value="HTH_GNTR"/>
    <property type="match status" value="1"/>
</dbReference>
<organism evidence="6 7">
    <name type="scientific">Acidisoma silvae</name>
    <dbReference type="NCBI Taxonomy" id="2802396"/>
    <lineage>
        <taxon>Bacteria</taxon>
        <taxon>Pseudomonadati</taxon>
        <taxon>Pseudomonadota</taxon>
        <taxon>Alphaproteobacteria</taxon>
        <taxon>Acetobacterales</taxon>
        <taxon>Acidocellaceae</taxon>
        <taxon>Acidisoma</taxon>
    </lineage>
</organism>
<dbReference type="Gene3D" id="1.20.120.530">
    <property type="entry name" value="GntR ligand-binding domain-like"/>
    <property type="match status" value="1"/>
</dbReference>
<evidence type="ECO:0000259" key="5">
    <source>
        <dbReference type="PROSITE" id="PS50949"/>
    </source>
</evidence>
<evidence type="ECO:0000313" key="6">
    <source>
        <dbReference type="EMBL" id="MCB8875444.1"/>
    </source>
</evidence>
<dbReference type="InterPro" id="IPR011711">
    <property type="entry name" value="GntR_C"/>
</dbReference>
<dbReference type="InterPro" id="IPR036388">
    <property type="entry name" value="WH-like_DNA-bd_sf"/>
</dbReference>
<protein>
    <submittedName>
        <fullName evidence="6">GntR family transcriptional regulator</fullName>
    </submittedName>
</protein>
<dbReference type="Proteomes" id="UP000708298">
    <property type="component" value="Unassembled WGS sequence"/>
</dbReference>
<keyword evidence="2" id="KW-0238">DNA-binding</keyword>
<evidence type="ECO:0000256" key="2">
    <source>
        <dbReference type="ARBA" id="ARBA00023125"/>
    </source>
</evidence>
<dbReference type="InterPro" id="IPR036390">
    <property type="entry name" value="WH_DNA-bd_sf"/>
</dbReference>
<dbReference type="InterPro" id="IPR008920">
    <property type="entry name" value="TF_FadR/GntR_C"/>
</dbReference>
<keyword evidence="7" id="KW-1185">Reference proteome</keyword>
<feature type="region of interest" description="Disordered" evidence="4">
    <location>
        <begin position="222"/>
        <end position="241"/>
    </location>
</feature>
<sequence length="241" mass="26597">MTPTGRPRSLTDVVLERLRYGIVSGRFRLGELLSERILAEQFGVSKSPVREALGQLRLEGLVRIVPQRGAFVFTLSSDGVRQLCEFRRTLEKTSFTLAFARDPAALADSLQRCVTEMEQARAAGDQRRYLDLDSAYHKASFDLCGNHYIADAYALHAGKIAALRTHLSTKPLHIEKSFVEHGEMAMAVATHDLASVLAILDRHIGRSEMTYEAGVADIGAADQAPIVPPKRGRRPKGKTEV</sequence>
<dbReference type="PANTHER" id="PTHR43537">
    <property type="entry name" value="TRANSCRIPTIONAL REGULATOR, GNTR FAMILY"/>
    <property type="match status" value="1"/>
</dbReference>
<dbReference type="Pfam" id="PF07729">
    <property type="entry name" value="FCD"/>
    <property type="match status" value="1"/>
</dbReference>
<evidence type="ECO:0000313" key="7">
    <source>
        <dbReference type="Proteomes" id="UP000708298"/>
    </source>
</evidence>
<evidence type="ECO:0000256" key="3">
    <source>
        <dbReference type="ARBA" id="ARBA00023163"/>
    </source>
</evidence>
<dbReference type="RefSeq" id="WP_227321092.1">
    <property type="nucleotide sequence ID" value="NZ_JAESVB010000003.1"/>
</dbReference>
<name>A0A964DYW1_9PROT</name>
<evidence type="ECO:0000256" key="4">
    <source>
        <dbReference type="SAM" id="MobiDB-lite"/>
    </source>
</evidence>
<dbReference type="PROSITE" id="PS50949">
    <property type="entry name" value="HTH_GNTR"/>
    <property type="match status" value="1"/>
</dbReference>
<dbReference type="PRINTS" id="PR00035">
    <property type="entry name" value="HTHGNTR"/>
</dbReference>